<feature type="transmembrane region" description="Helical" evidence="1">
    <location>
        <begin position="139"/>
        <end position="158"/>
    </location>
</feature>
<gene>
    <name evidence="3" type="ORF">GCM10023093_24920</name>
</gene>
<dbReference type="SUPFAM" id="SSF48317">
    <property type="entry name" value="Acid phosphatase/Vanadium-dependent haloperoxidase"/>
    <property type="match status" value="1"/>
</dbReference>
<keyword evidence="4" id="KW-1185">Reference proteome</keyword>
<feature type="transmembrane region" description="Helical" evidence="1">
    <location>
        <begin position="61"/>
        <end position="83"/>
    </location>
</feature>
<reference evidence="4" key="1">
    <citation type="journal article" date="2019" name="Int. J. Syst. Evol. Microbiol.">
        <title>The Global Catalogue of Microorganisms (GCM) 10K type strain sequencing project: providing services to taxonomists for standard genome sequencing and annotation.</title>
        <authorList>
            <consortium name="The Broad Institute Genomics Platform"/>
            <consortium name="The Broad Institute Genome Sequencing Center for Infectious Disease"/>
            <person name="Wu L."/>
            <person name="Ma J."/>
        </authorList>
    </citation>
    <scope>NUCLEOTIDE SEQUENCE [LARGE SCALE GENOMIC DNA]</scope>
    <source>
        <strain evidence="4">JCM 32105</strain>
    </source>
</reference>
<keyword evidence="1" id="KW-1133">Transmembrane helix</keyword>
<dbReference type="PANTHER" id="PTHR14969">
    <property type="entry name" value="SPHINGOSINE-1-PHOSPHATE PHOSPHOHYDROLASE"/>
    <property type="match status" value="1"/>
</dbReference>
<proteinExistence type="predicted"/>
<dbReference type="CDD" id="cd03395">
    <property type="entry name" value="PAP2_like_4"/>
    <property type="match status" value="1"/>
</dbReference>
<dbReference type="Pfam" id="PF01569">
    <property type="entry name" value="PAP2"/>
    <property type="match status" value="1"/>
</dbReference>
<keyword evidence="1" id="KW-0812">Transmembrane</keyword>
<dbReference type="InterPro" id="IPR000326">
    <property type="entry name" value="PAP2/HPO"/>
</dbReference>
<feature type="domain" description="Phosphatidic acid phosphatase type 2/haloperoxidase" evidence="2">
    <location>
        <begin position="63"/>
        <end position="181"/>
    </location>
</feature>
<accession>A0ABP8NIY7</accession>
<keyword evidence="1" id="KW-0472">Membrane</keyword>
<feature type="transmembrane region" description="Helical" evidence="1">
    <location>
        <begin position="164"/>
        <end position="184"/>
    </location>
</feature>
<evidence type="ECO:0000256" key="1">
    <source>
        <dbReference type="SAM" id="Phobius"/>
    </source>
</evidence>
<protein>
    <submittedName>
        <fullName evidence="3">Phosphatase PAP2 family protein</fullName>
    </submittedName>
</protein>
<evidence type="ECO:0000313" key="3">
    <source>
        <dbReference type="EMBL" id="GAA4468047.1"/>
    </source>
</evidence>
<dbReference type="SMART" id="SM00014">
    <property type="entry name" value="acidPPc"/>
    <property type="match status" value="1"/>
</dbReference>
<evidence type="ECO:0000259" key="2">
    <source>
        <dbReference type="SMART" id="SM00014"/>
    </source>
</evidence>
<dbReference type="EMBL" id="BAABFA010000018">
    <property type="protein sequence ID" value="GAA4468047.1"/>
    <property type="molecule type" value="Genomic_DNA"/>
</dbReference>
<dbReference type="Gene3D" id="1.20.144.10">
    <property type="entry name" value="Phosphatidic acid phosphatase type 2/haloperoxidase"/>
    <property type="match status" value="1"/>
</dbReference>
<dbReference type="InterPro" id="IPR036938">
    <property type="entry name" value="PAP2/HPO_sf"/>
</dbReference>
<dbReference type="RefSeq" id="WP_345083697.1">
    <property type="nucleotide sequence ID" value="NZ_BAABFA010000018.1"/>
</dbReference>
<dbReference type="Proteomes" id="UP001500067">
    <property type="component" value="Unassembled WGS sequence"/>
</dbReference>
<dbReference type="PANTHER" id="PTHR14969:SF13">
    <property type="entry name" value="AT30094P"/>
    <property type="match status" value="1"/>
</dbReference>
<name>A0ABP8NIY7_9BACT</name>
<comment type="caution">
    <text evidence="3">The sequence shown here is derived from an EMBL/GenBank/DDBJ whole genome shotgun (WGS) entry which is preliminary data.</text>
</comment>
<organism evidence="3 4">
    <name type="scientific">Nemorincola caseinilytica</name>
    <dbReference type="NCBI Taxonomy" id="2054315"/>
    <lineage>
        <taxon>Bacteria</taxon>
        <taxon>Pseudomonadati</taxon>
        <taxon>Bacteroidota</taxon>
        <taxon>Chitinophagia</taxon>
        <taxon>Chitinophagales</taxon>
        <taxon>Chitinophagaceae</taxon>
        <taxon>Nemorincola</taxon>
    </lineage>
</organism>
<sequence length="191" mass="21591">MANALVEKILQVDHMVWGYLNVRWHNDVLDVVMPFIRNQWTWSPLYLFLLLFMPRRFGRNGWLWCATFLITFGIGDQVSASLLKPLFGRIRPCNDPYFSGIVHIIVPCGGGKSFPSSHATNHFALAIFTGITLGRFARWVWPAALLWATIVAYAQVYVGVHYPLDVFCGGILGVCIGMLTGTIFNRKLKLT</sequence>
<evidence type="ECO:0000313" key="4">
    <source>
        <dbReference type="Proteomes" id="UP001500067"/>
    </source>
</evidence>